<proteinExistence type="predicted"/>
<name>A0AAV0AW06_PHAPC</name>
<dbReference type="AlphaFoldDB" id="A0AAV0AW06"/>
<protein>
    <submittedName>
        <fullName evidence="1">Uncharacterized protein</fullName>
    </submittedName>
</protein>
<sequence>MASADDCRDSLVATILGESGVGVLSSLEARSIVADEKCEKRKEEEEEIAVDFEDD</sequence>
<evidence type="ECO:0000313" key="2">
    <source>
        <dbReference type="Proteomes" id="UP001153365"/>
    </source>
</evidence>
<keyword evidence="2" id="KW-1185">Reference proteome</keyword>
<organism evidence="1 2">
    <name type="scientific">Phakopsora pachyrhizi</name>
    <name type="common">Asian soybean rust disease fungus</name>
    <dbReference type="NCBI Taxonomy" id="170000"/>
    <lineage>
        <taxon>Eukaryota</taxon>
        <taxon>Fungi</taxon>
        <taxon>Dikarya</taxon>
        <taxon>Basidiomycota</taxon>
        <taxon>Pucciniomycotina</taxon>
        <taxon>Pucciniomycetes</taxon>
        <taxon>Pucciniales</taxon>
        <taxon>Phakopsoraceae</taxon>
        <taxon>Phakopsora</taxon>
    </lineage>
</organism>
<comment type="caution">
    <text evidence="1">The sequence shown here is derived from an EMBL/GenBank/DDBJ whole genome shotgun (WGS) entry which is preliminary data.</text>
</comment>
<dbReference type="Proteomes" id="UP001153365">
    <property type="component" value="Unassembled WGS sequence"/>
</dbReference>
<gene>
    <name evidence="1" type="ORF">PPACK8108_LOCUS7898</name>
</gene>
<accession>A0AAV0AW06</accession>
<evidence type="ECO:0000313" key="1">
    <source>
        <dbReference type="EMBL" id="CAH7673043.1"/>
    </source>
</evidence>
<dbReference type="EMBL" id="CALTRL010001567">
    <property type="protein sequence ID" value="CAH7673043.1"/>
    <property type="molecule type" value="Genomic_DNA"/>
</dbReference>
<reference evidence="1" key="1">
    <citation type="submission" date="2022-06" db="EMBL/GenBank/DDBJ databases">
        <authorList>
            <consortium name="SYNGENTA / RWTH Aachen University"/>
        </authorList>
    </citation>
    <scope>NUCLEOTIDE SEQUENCE</scope>
</reference>